<dbReference type="Gene3D" id="3.30.420.40">
    <property type="match status" value="3"/>
</dbReference>
<sequence>MAVFSFRPQRIAIDLGTANTIVFIDGQGIVYKEPSVVARTIYTGDILGVGNQALELVKNQPAELVASRPMKEGVVTDYDTTVQMLQYFLKKASKFALQKPYVMICVPSSITAVEKRAVMDAARAAGAKETFLIEEPFAAAIGAKLPVHHPVGNMVVDIGGGTTDVAILSLGGIVTSQVTQVAGDAMDEAIIQYIKKKFKLTISDKVAEELKIAIGTASLSADARYGVMSVKGRDVDTGMPRQIRVMSEDLAEALQKPVEAIINTIKRLLEEAPPEISADVISHGIIMTGGGALLRDFDRVVADVMRLPVRIAENPMDCVVIGTGKSLETINQLIKRRYQEEDR</sequence>
<organism evidence="7 8">
    <name type="scientific">Jeotgalibaca arthritidis</name>
    <dbReference type="NCBI Taxonomy" id="1868794"/>
    <lineage>
        <taxon>Bacteria</taxon>
        <taxon>Bacillati</taxon>
        <taxon>Bacillota</taxon>
        <taxon>Bacilli</taxon>
        <taxon>Lactobacillales</taxon>
        <taxon>Carnobacteriaceae</taxon>
        <taxon>Jeotgalibaca</taxon>
    </lineage>
</organism>
<dbReference type="Proteomes" id="UP000501451">
    <property type="component" value="Chromosome"/>
</dbReference>
<dbReference type="InterPro" id="IPR056546">
    <property type="entry name" value="MreB_MamK-like"/>
</dbReference>
<comment type="function">
    <text evidence="6">Forms membrane-associated dynamic filaments that are essential for cell shape determination. Acts by regulating cell wall synthesis and cell elongation, and thus cell shape. A feedback loop between cell geometry and MreB localization may maintain elongated cell shape by targeting cell wall growth to regions of negative cell wall curvature.</text>
</comment>
<dbReference type="InterPro" id="IPR043129">
    <property type="entry name" value="ATPase_NBD"/>
</dbReference>
<dbReference type="Pfam" id="PF06723">
    <property type="entry name" value="MreB_Mbl"/>
    <property type="match status" value="1"/>
</dbReference>
<dbReference type="HAMAP" id="MF_02207">
    <property type="entry name" value="MreB"/>
    <property type="match status" value="1"/>
</dbReference>
<proteinExistence type="inferred from homology"/>
<dbReference type="CDD" id="cd10225">
    <property type="entry name" value="ASKHA_NBD_MreB-like"/>
    <property type="match status" value="1"/>
</dbReference>
<comment type="similarity">
    <text evidence="5 6">Belongs to the FtsA/MreB family.</text>
</comment>
<dbReference type="InterPro" id="IPR004753">
    <property type="entry name" value="MreB"/>
</dbReference>
<comment type="subunit">
    <text evidence="6">Forms polymers.</text>
</comment>
<evidence type="ECO:0000313" key="8">
    <source>
        <dbReference type="Proteomes" id="UP000501451"/>
    </source>
</evidence>
<feature type="binding site" evidence="6">
    <location>
        <begin position="17"/>
        <end position="19"/>
    </location>
    <ligand>
        <name>ATP</name>
        <dbReference type="ChEBI" id="CHEBI:30616"/>
    </ligand>
</feature>
<dbReference type="PRINTS" id="PR01652">
    <property type="entry name" value="SHAPEPROTEIN"/>
</dbReference>
<evidence type="ECO:0000256" key="4">
    <source>
        <dbReference type="ARBA" id="ARBA00022960"/>
    </source>
</evidence>
<protein>
    <recommendedName>
        <fullName evidence="6">Cell shape-determining protein MreB</fullName>
    </recommendedName>
</protein>
<evidence type="ECO:0000256" key="2">
    <source>
        <dbReference type="ARBA" id="ARBA00022741"/>
    </source>
</evidence>
<dbReference type="GO" id="GO:0005737">
    <property type="term" value="C:cytoplasm"/>
    <property type="evidence" value="ECO:0007669"/>
    <property type="project" value="UniProtKB-SubCell"/>
</dbReference>
<keyword evidence="8" id="KW-1185">Reference proteome</keyword>
<keyword evidence="2 6" id="KW-0547">Nucleotide-binding</keyword>
<dbReference type="NCBIfam" id="NF010539">
    <property type="entry name" value="PRK13927.1"/>
    <property type="match status" value="1"/>
</dbReference>
<dbReference type="AlphaFoldDB" id="A0A6G7KBI4"/>
<dbReference type="PANTHER" id="PTHR42749">
    <property type="entry name" value="CELL SHAPE-DETERMINING PROTEIN MREB"/>
    <property type="match status" value="1"/>
</dbReference>
<feature type="binding site" evidence="6">
    <location>
        <begin position="160"/>
        <end position="162"/>
    </location>
    <ligand>
        <name>ATP</name>
        <dbReference type="ChEBI" id="CHEBI:30616"/>
    </ligand>
</feature>
<name>A0A6G7KBI4_9LACT</name>
<dbReference type="GO" id="GO:0008360">
    <property type="term" value="P:regulation of cell shape"/>
    <property type="evidence" value="ECO:0007669"/>
    <property type="project" value="UniProtKB-UniRule"/>
</dbReference>
<evidence type="ECO:0000256" key="1">
    <source>
        <dbReference type="ARBA" id="ARBA00022490"/>
    </source>
</evidence>
<evidence type="ECO:0000256" key="5">
    <source>
        <dbReference type="ARBA" id="ARBA00023458"/>
    </source>
</evidence>
<accession>A0A6G7KBI4</accession>
<comment type="subcellular location">
    <subcellularLocation>
        <location evidence="6">Cytoplasm</location>
    </subcellularLocation>
    <text evidence="6">Membrane-associated.</text>
</comment>
<feature type="binding site" evidence="6">
    <location>
        <begin position="208"/>
        <end position="211"/>
    </location>
    <ligand>
        <name>ATP</name>
        <dbReference type="ChEBI" id="CHEBI:30616"/>
    </ligand>
</feature>
<dbReference type="GO" id="GO:0000902">
    <property type="term" value="P:cell morphogenesis"/>
    <property type="evidence" value="ECO:0007669"/>
    <property type="project" value="InterPro"/>
</dbReference>
<dbReference type="NCBIfam" id="TIGR00904">
    <property type="entry name" value="mreB"/>
    <property type="match status" value="1"/>
</dbReference>
<evidence type="ECO:0000256" key="6">
    <source>
        <dbReference type="HAMAP-Rule" id="MF_02207"/>
    </source>
</evidence>
<gene>
    <name evidence="6" type="primary">mreB</name>
    <name evidence="7" type="ORF">G7057_09455</name>
</gene>
<dbReference type="KEGG" id="jar:G7057_09455"/>
<keyword evidence="4 6" id="KW-0133">Cell shape</keyword>
<evidence type="ECO:0000313" key="7">
    <source>
        <dbReference type="EMBL" id="QII82634.1"/>
    </source>
</evidence>
<dbReference type="EMBL" id="CP049740">
    <property type="protein sequence ID" value="QII82634.1"/>
    <property type="molecule type" value="Genomic_DNA"/>
</dbReference>
<keyword evidence="3 6" id="KW-0067">ATP-binding</keyword>
<dbReference type="RefSeq" id="WP_166163226.1">
    <property type="nucleotide sequence ID" value="NZ_CP049740.1"/>
</dbReference>
<dbReference type="SUPFAM" id="SSF53067">
    <property type="entry name" value="Actin-like ATPase domain"/>
    <property type="match status" value="2"/>
</dbReference>
<dbReference type="PANTHER" id="PTHR42749:SF1">
    <property type="entry name" value="CELL SHAPE-DETERMINING PROTEIN MREB"/>
    <property type="match status" value="1"/>
</dbReference>
<feature type="binding site" evidence="6">
    <location>
        <begin position="290"/>
        <end position="293"/>
    </location>
    <ligand>
        <name>ATP</name>
        <dbReference type="ChEBI" id="CHEBI:30616"/>
    </ligand>
</feature>
<evidence type="ECO:0000256" key="3">
    <source>
        <dbReference type="ARBA" id="ARBA00022840"/>
    </source>
</evidence>
<keyword evidence="1 6" id="KW-0963">Cytoplasm</keyword>
<dbReference type="GO" id="GO:0005524">
    <property type="term" value="F:ATP binding"/>
    <property type="evidence" value="ECO:0007669"/>
    <property type="project" value="UniProtKB-KW"/>
</dbReference>
<reference evidence="7 8" key="1">
    <citation type="journal article" date="2017" name="Int. J. Syst. Evol. Microbiol.">
        <title>Jeotgalibaca porci sp. nov. and Jeotgalibaca arthritidis sp. nov., isolated from pigs, and emended description of the genus Jeotgalibaca.</title>
        <authorList>
            <person name="Zamora L."/>
            <person name="Perez-Sancho M."/>
            <person name="Dominguez L."/>
            <person name="Fernandez-Garayzabal J.F."/>
            <person name="Vela A.I."/>
        </authorList>
    </citation>
    <scope>NUCLEOTIDE SEQUENCE [LARGE SCALE GENOMIC DNA]</scope>
    <source>
        <strain evidence="7 8">CECT 9157</strain>
    </source>
</reference>